<evidence type="ECO:0000313" key="4">
    <source>
        <dbReference type="Proteomes" id="UP000554482"/>
    </source>
</evidence>
<keyword evidence="2" id="KW-0732">Signal</keyword>
<sequence length="89" mass="10038">MYALRRPQQVVLLAASTFLFCLISISNQVGAMEMETKVIHTAVAIVVEYNNSTTQNDLFTHRLEDSTEEGDEVGVMDYSPARRRPPIHN</sequence>
<gene>
    <name evidence="3" type="ORF">FRX31_024532</name>
</gene>
<proteinExistence type="predicted"/>
<feature type="chain" id="PRO_5029724259" description="Root meristem growth factor" evidence="2">
    <location>
        <begin position="32"/>
        <end position="89"/>
    </location>
</feature>
<dbReference type="EMBL" id="JABWDY010030099">
    <property type="protein sequence ID" value="KAF5185886.1"/>
    <property type="molecule type" value="Genomic_DNA"/>
</dbReference>
<reference evidence="3 4" key="1">
    <citation type="submission" date="2020-06" db="EMBL/GenBank/DDBJ databases">
        <title>Transcriptomic and genomic resources for Thalictrum thalictroides and T. hernandezii: Facilitating candidate gene discovery in an emerging model plant lineage.</title>
        <authorList>
            <person name="Arias T."/>
            <person name="Riano-Pachon D.M."/>
            <person name="Di Stilio V.S."/>
        </authorList>
    </citation>
    <scope>NUCLEOTIDE SEQUENCE [LARGE SCALE GENOMIC DNA]</scope>
    <source>
        <strain evidence="4">cv. WT478/WT964</strain>
        <tissue evidence="3">Leaves</tissue>
    </source>
</reference>
<protein>
    <recommendedName>
        <fullName evidence="5">Root meristem growth factor</fullName>
    </recommendedName>
</protein>
<dbReference type="Proteomes" id="UP000554482">
    <property type="component" value="Unassembled WGS sequence"/>
</dbReference>
<evidence type="ECO:0008006" key="5">
    <source>
        <dbReference type="Google" id="ProtNLM"/>
    </source>
</evidence>
<keyword evidence="4" id="KW-1185">Reference proteome</keyword>
<accession>A0A7J6VL71</accession>
<dbReference type="AlphaFoldDB" id="A0A7J6VL71"/>
<name>A0A7J6VL71_THATH</name>
<organism evidence="3 4">
    <name type="scientific">Thalictrum thalictroides</name>
    <name type="common">Rue-anemone</name>
    <name type="synonym">Anemone thalictroides</name>
    <dbReference type="NCBI Taxonomy" id="46969"/>
    <lineage>
        <taxon>Eukaryota</taxon>
        <taxon>Viridiplantae</taxon>
        <taxon>Streptophyta</taxon>
        <taxon>Embryophyta</taxon>
        <taxon>Tracheophyta</taxon>
        <taxon>Spermatophyta</taxon>
        <taxon>Magnoliopsida</taxon>
        <taxon>Ranunculales</taxon>
        <taxon>Ranunculaceae</taxon>
        <taxon>Thalictroideae</taxon>
        <taxon>Thalictrum</taxon>
    </lineage>
</organism>
<evidence type="ECO:0000313" key="3">
    <source>
        <dbReference type="EMBL" id="KAF5185886.1"/>
    </source>
</evidence>
<feature type="signal peptide" evidence="2">
    <location>
        <begin position="1"/>
        <end position="31"/>
    </location>
</feature>
<evidence type="ECO:0000256" key="1">
    <source>
        <dbReference type="SAM" id="MobiDB-lite"/>
    </source>
</evidence>
<dbReference type="Pfam" id="PF21529">
    <property type="entry name" value="GLV1-2"/>
    <property type="match status" value="1"/>
</dbReference>
<feature type="region of interest" description="Disordered" evidence="1">
    <location>
        <begin position="64"/>
        <end position="89"/>
    </location>
</feature>
<dbReference type="OrthoDB" id="1400009at2759"/>
<dbReference type="InterPro" id="IPR049306">
    <property type="entry name" value="GLV1-2"/>
</dbReference>
<evidence type="ECO:0000256" key="2">
    <source>
        <dbReference type="SAM" id="SignalP"/>
    </source>
</evidence>
<comment type="caution">
    <text evidence="3">The sequence shown here is derived from an EMBL/GenBank/DDBJ whole genome shotgun (WGS) entry which is preliminary data.</text>
</comment>